<organism evidence="1 2">
    <name type="scientific">Aspergillus transmontanensis</name>
    <dbReference type="NCBI Taxonomy" id="1034304"/>
    <lineage>
        <taxon>Eukaryota</taxon>
        <taxon>Fungi</taxon>
        <taxon>Dikarya</taxon>
        <taxon>Ascomycota</taxon>
        <taxon>Pezizomycotina</taxon>
        <taxon>Eurotiomycetes</taxon>
        <taxon>Eurotiomycetidae</taxon>
        <taxon>Eurotiales</taxon>
        <taxon>Aspergillaceae</taxon>
        <taxon>Aspergillus</taxon>
        <taxon>Aspergillus subgen. Circumdati</taxon>
    </lineage>
</organism>
<proteinExistence type="predicted"/>
<name>A0A5N6WE90_9EURO</name>
<reference evidence="2" key="1">
    <citation type="submission" date="2019-04" db="EMBL/GenBank/DDBJ databases">
        <title>Friends and foes A comparative genomics studyof 23 Aspergillus species from section Flavi.</title>
        <authorList>
            <consortium name="DOE Joint Genome Institute"/>
            <person name="Kjaerbolling I."/>
            <person name="Vesth T."/>
            <person name="Frisvad J.C."/>
            <person name="Nybo J.L."/>
            <person name="Theobald S."/>
            <person name="Kildgaard S."/>
            <person name="Isbrandt T."/>
            <person name="Kuo A."/>
            <person name="Sato A."/>
            <person name="Lyhne E.K."/>
            <person name="Kogle M.E."/>
            <person name="Wiebenga A."/>
            <person name="Kun R.S."/>
            <person name="Lubbers R.J."/>
            <person name="Makela M.R."/>
            <person name="Barry K."/>
            <person name="Chovatia M."/>
            <person name="Clum A."/>
            <person name="Daum C."/>
            <person name="Haridas S."/>
            <person name="He G."/>
            <person name="LaButti K."/>
            <person name="Lipzen A."/>
            <person name="Mondo S."/>
            <person name="Riley R."/>
            <person name="Salamov A."/>
            <person name="Simmons B.A."/>
            <person name="Magnuson J.K."/>
            <person name="Henrissat B."/>
            <person name="Mortensen U.H."/>
            <person name="Larsen T.O."/>
            <person name="Devries R.P."/>
            <person name="Grigoriev I.V."/>
            <person name="Machida M."/>
            <person name="Baker S.E."/>
            <person name="Andersen M.R."/>
        </authorList>
    </citation>
    <scope>NUCLEOTIDE SEQUENCE [LARGE SCALE GENOMIC DNA]</scope>
    <source>
        <strain evidence="2">CBS 130015</strain>
    </source>
</reference>
<dbReference type="EMBL" id="ML738298">
    <property type="protein sequence ID" value="KAE8318129.1"/>
    <property type="molecule type" value="Genomic_DNA"/>
</dbReference>
<dbReference type="Proteomes" id="UP000325433">
    <property type="component" value="Unassembled WGS sequence"/>
</dbReference>
<evidence type="ECO:0000313" key="2">
    <source>
        <dbReference type="Proteomes" id="UP000325433"/>
    </source>
</evidence>
<gene>
    <name evidence="1" type="ORF">BDV41DRAFT_412498</name>
</gene>
<keyword evidence="2" id="KW-1185">Reference proteome</keyword>
<dbReference type="AlphaFoldDB" id="A0A5N6WE90"/>
<sequence>MMSCMREKNFRTSGVSIATCFSIISILSALPCFVSPPFPTHIEPHSRSHSSPTSPSQDILVIFWGIWMIPVILPRHSYPGDGERCT</sequence>
<accession>A0A5N6WE90</accession>
<protein>
    <submittedName>
        <fullName evidence="1">Uncharacterized protein</fullName>
    </submittedName>
</protein>
<evidence type="ECO:0000313" key="1">
    <source>
        <dbReference type="EMBL" id="KAE8318129.1"/>
    </source>
</evidence>